<gene>
    <name evidence="1" type="ORF">Pint_30736</name>
</gene>
<protein>
    <submittedName>
        <fullName evidence="1">Uncharacterized protein</fullName>
    </submittedName>
</protein>
<reference evidence="2" key="1">
    <citation type="journal article" date="2023" name="G3 (Bethesda)">
        <title>Genome assembly and association tests identify interacting loci associated with vigor, precocity, and sex in interspecific pistachio rootstocks.</title>
        <authorList>
            <person name="Palmer W."/>
            <person name="Jacygrad E."/>
            <person name="Sagayaradj S."/>
            <person name="Cavanaugh K."/>
            <person name="Han R."/>
            <person name="Bertier L."/>
            <person name="Beede B."/>
            <person name="Kafkas S."/>
            <person name="Golino D."/>
            <person name="Preece J."/>
            <person name="Michelmore R."/>
        </authorList>
    </citation>
    <scope>NUCLEOTIDE SEQUENCE [LARGE SCALE GENOMIC DNA]</scope>
</reference>
<evidence type="ECO:0000313" key="1">
    <source>
        <dbReference type="EMBL" id="KAJ0008203.1"/>
    </source>
</evidence>
<comment type="caution">
    <text evidence="1">The sequence shown here is derived from an EMBL/GenBank/DDBJ whole genome shotgun (WGS) entry which is preliminary data.</text>
</comment>
<proteinExistence type="predicted"/>
<organism evidence="1 2">
    <name type="scientific">Pistacia integerrima</name>
    <dbReference type="NCBI Taxonomy" id="434235"/>
    <lineage>
        <taxon>Eukaryota</taxon>
        <taxon>Viridiplantae</taxon>
        <taxon>Streptophyta</taxon>
        <taxon>Embryophyta</taxon>
        <taxon>Tracheophyta</taxon>
        <taxon>Spermatophyta</taxon>
        <taxon>Magnoliopsida</taxon>
        <taxon>eudicotyledons</taxon>
        <taxon>Gunneridae</taxon>
        <taxon>Pentapetalae</taxon>
        <taxon>rosids</taxon>
        <taxon>malvids</taxon>
        <taxon>Sapindales</taxon>
        <taxon>Anacardiaceae</taxon>
        <taxon>Pistacia</taxon>
    </lineage>
</organism>
<evidence type="ECO:0000313" key="2">
    <source>
        <dbReference type="Proteomes" id="UP001163603"/>
    </source>
</evidence>
<dbReference type="EMBL" id="CM047750">
    <property type="protein sequence ID" value="KAJ0008203.1"/>
    <property type="molecule type" value="Genomic_DNA"/>
</dbReference>
<dbReference type="Proteomes" id="UP001163603">
    <property type="component" value="Chromosome 15"/>
</dbReference>
<sequence length="379" mass="43534">MGFQLGQLPVRYLGVPLISTRLRHSDCRPLLERILSRIRLWTSASLTYAGRLQLIKSVLFSIQVYWSSMFLLPAATVRRIESILASFLWKGTSLSHSGAKVAWSSVCYPLTEGGLGIKRIQDWNRAAILKHVWRLLTDRSSIWSSWAHSVLLRGRSFWHIRVTSGASWAWRKILLSRVWCRGLIVTCIGDGRDTMLWRDHWLPQGPLCDLLPFRTLTSTGLPWDARVSDIIRDGFWDFPSGSSDLQHIWDSITEQPSASHPDHIVWKGHPSGRFSIDSAWNVLRDKRDVNSIHHLLWFPGHIPRHSFILWLASLGRLHTMDRLSSHGVITSSRCVLCRSATETHDHLFFKCDFSSYVWQEVTTRTLSTWPTLSWLPLLG</sequence>
<keyword evidence="2" id="KW-1185">Reference proteome</keyword>
<name>A0ACC0X3I4_9ROSI</name>
<accession>A0ACC0X3I4</accession>